<name>A0ABS6DAU6_9FIRM</name>
<dbReference type="Pfam" id="PF10719">
    <property type="entry name" value="ComFB"/>
    <property type="match status" value="1"/>
</dbReference>
<sequence length="177" mass="19711">MPKSKNELDKEIMYRKIMPTARHTVNQAVHEPSVQIKADETGENASSFVVPGNPEAFSFTPAASGLSALHGQRPPSVNRTTAASRQIQESRDMILVNVMEDLVLSKLDSTLARFNCCKCNKCKKDIAALALNKLTPRYMVMNEHDEEKRRITEEEYGSAVTSALIQAILTVKKSPRH</sequence>
<dbReference type="RefSeq" id="WP_216245433.1">
    <property type="nucleotide sequence ID" value="NZ_JABACJ020000038.1"/>
</dbReference>
<accession>A0ABS6DAU6</accession>
<gene>
    <name evidence="1" type="ORF">HGO97_022535</name>
</gene>
<protein>
    <submittedName>
        <fullName evidence="1">Late competence development ComFB family protein</fullName>
    </submittedName>
</protein>
<reference evidence="1 2" key="1">
    <citation type="submission" date="2021-06" db="EMBL/GenBank/DDBJ databases">
        <title>Faecalicatena sp. nov. isolated from porcine feces.</title>
        <authorList>
            <person name="Oh B.S."/>
            <person name="Lee J.H."/>
        </authorList>
    </citation>
    <scope>NUCLEOTIDE SEQUENCE [LARGE SCALE GENOMIC DNA]</scope>
    <source>
        <strain evidence="1 2">AGMB00832</strain>
    </source>
</reference>
<comment type="caution">
    <text evidence="1">The sequence shown here is derived from an EMBL/GenBank/DDBJ whole genome shotgun (WGS) entry which is preliminary data.</text>
</comment>
<dbReference type="Proteomes" id="UP000723714">
    <property type="component" value="Unassembled WGS sequence"/>
</dbReference>
<dbReference type="InterPro" id="IPR019657">
    <property type="entry name" value="ComFB"/>
</dbReference>
<proteinExistence type="predicted"/>
<organism evidence="1 2">
    <name type="scientific">Faecalicatena faecalis</name>
    <dbReference type="NCBI Taxonomy" id="2726362"/>
    <lineage>
        <taxon>Bacteria</taxon>
        <taxon>Bacillati</taxon>
        <taxon>Bacillota</taxon>
        <taxon>Clostridia</taxon>
        <taxon>Lachnospirales</taxon>
        <taxon>Lachnospiraceae</taxon>
        <taxon>Faecalicatena</taxon>
    </lineage>
</organism>
<keyword evidence="2" id="KW-1185">Reference proteome</keyword>
<evidence type="ECO:0000313" key="2">
    <source>
        <dbReference type="Proteomes" id="UP000723714"/>
    </source>
</evidence>
<dbReference type="EMBL" id="JABACJ020000038">
    <property type="protein sequence ID" value="MBU3878579.1"/>
    <property type="molecule type" value="Genomic_DNA"/>
</dbReference>
<evidence type="ECO:0000313" key="1">
    <source>
        <dbReference type="EMBL" id="MBU3878579.1"/>
    </source>
</evidence>